<name>A0A0S4IXG2_BODSA</name>
<dbReference type="EMBL" id="CYKH01000450">
    <property type="protein sequence ID" value="CUF92198.1"/>
    <property type="molecule type" value="Genomic_DNA"/>
</dbReference>
<dbReference type="OrthoDB" id="10682380at2759"/>
<feature type="chain" id="PRO_5006621739" evidence="1">
    <location>
        <begin position="23"/>
        <end position="810"/>
    </location>
</feature>
<protein>
    <submittedName>
        <fullName evidence="2">GPI-anchored surface protein, putative</fullName>
    </submittedName>
</protein>
<reference evidence="3" key="1">
    <citation type="submission" date="2015-09" db="EMBL/GenBank/DDBJ databases">
        <authorList>
            <consortium name="Pathogen Informatics"/>
        </authorList>
    </citation>
    <scope>NUCLEOTIDE SEQUENCE [LARGE SCALE GENOMIC DNA]</scope>
    <source>
        <strain evidence="3">Lake Konstanz</strain>
    </source>
</reference>
<keyword evidence="1" id="KW-0732">Signal</keyword>
<dbReference type="PANTHER" id="PTHR36220">
    <property type="entry name" value="UNNAMED PRODUCT"/>
    <property type="match status" value="1"/>
</dbReference>
<evidence type="ECO:0000313" key="2">
    <source>
        <dbReference type="EMBL" id="CUF92198.1"/>
    </source>
</evidence>
<gene>
    <name evidence="2" type="ORF">BSAL_67235</name>
</gene>
<organism evidence="2 3">
    <name type="scientific">Bodo saltans</name>
    <name type="common">Flagellated protozoan</name>
    <dbReference type="NCBI Taxonomy" id="75058"/>
    <lineage>
        <taxon>Eukaryota</taxon>
        <taxon>Discoba</taxon>
        <taxon>Euglenozoa</taxon>
        <taxon>Kinetoplastea</taxon>
        <taxon>Metakinetoplastina</taxon>
        <taxon>Eubodonida</taxon>
        <taxon>Bodonidae</taxon>
        <taxon>Bodo</taxon>
    </lineage>
</organism>
<feature type="signal peptide" evidence="1">
    <location>
        <begin position="1"/>
        <end position="22"/>
    </location>
</feature>
<sequence>MMKWTALVAVVLAALCFSGCSASIATQSWIRTQTLRRENGQPSYNYSDAISSLGPLLAIGTTSANRGRGEVNILKDDGGGLRRIATIANPLTADIGDGFGESILLFNYNGFKQVAIAALSAYSGVGCVYIYQQEVNNETLWDYIQVLQPPTGTYVNNFGRTMAYDGSQLLISAERVYASGRRFVVTSINVIGTAQYIQSDGVEDTIGGDPLLVYRSVPDRKNKTYLEFYTSISDADYSLNTGASMAISGDTMVVGASYREQLKYGSGTDGDLDISDVKYLDGTASYNFNTIIIRSGGVLLVDSYDDVRNLGGVMTVKIQTLLYIEKGGLINLTAAGYKGGQTSFTATPPEDGAFLGGGKKATSQNIGLYACEYSTTVSVGTNLGASSVNSLSINQSLPFAEACGGGGGYGTRGTAGTKVGCGTSGAGGGEYGDPALTVLYRGSGGGSGFPWKVGAGGAGGNGGGIVQISAKQIINYGNIDANGGPGLDGGFFSGAGGGGSGGSIMLVGDNLANYGVIRAQGGKGGTRASGSGSGGDFGVRGGDGGVGRIKFDFLQTQAHGIVLPRPVNVTTYLGDVLIYKRNASTQAWGLKTFLPRLPAFQFIGHSVALSGKMLAVASTQGTPVTPLEQVFMIDITHIQNDSSPITTYSVINSPNPKLDRLFGYRMDIENNTLVVSAEGTYETRGVVYIFESRNFVKDHKSHIAIYSRHPVTGDAFGNLFVMDYPKLYIQLPLSQDETLPANTQRSIGCVVVYKHMRNVSVANSYVTCDFYTITANVTLNCTLHTFATDHYVAGDLVDVLYITPAVDFQS</sequence>
<proteinExistence type="predicted"/>
<evidence type="ECO:0000256" key="1">
    <source>
        <dbReference type="SAM" id="SignalP"/>
    </source>
</evidence>
<dbReference type="Proteomes" id="UP000051952">
    <property type="component" value="Unassembled WGS sequence"/>
</dbReference>
<dbReference type="AlphaFoldDB" id="A0A0S4IXG2"/>
<dbReference type="VEuPathDB" id="TriTrypDB:BSAL_67235"/>
<dbReference type="PANTHER" id="PTHR36220:SF1">
    <property type="entry name" value="GAMMA TUBULIN COMPLEX COMPONENT C-TERMINAL DOMAIN-CONTAINING PROTEIN"/>
    <property type="match status" value="1"/>
</dbReference>
<keyword evidence="3" id="KW-1185">Reference proteome</keyword>
<accession>A0A0S4IXG2</accession>
<evidence type="ECO:0000313" key="3">
    <source>
        <dbReference type="Proteomes" id="UP000051952"/>
    </source>
</evidence>
<feature type="non-terminal residue" evidence="2">
    <location>
        <position position="810"/>
    </location>
</feature>